<reference evidence="1 2" key="1">
    <citation type="submission" date="2024-10" db="EMBL/GenBank/DDBJ databases">
        <title>The Natural Products Discovery Center: Release of the First 8490 Sequenced Strains for Exploring Actinobacteria Biosynthetic Diversity.</title>
        <authorList>
            <person name="Kalkreuter E."/>
            <person name="Kautsar S.A."/>
            <person name="Yang D."/>
            <person name="Bader C.D."/>
            <person name="Teijaro C.N."/>
            <person name="Fluegel L."/>
            <person name="Davis C.M."/>
            <person name="Simpson J.R."/>
            <person name="Lauterbach L."/>
            <person name="Steele A.D."/>
            <person name="Gui C."/>
            <person name="Meng S."/>
            <person name="Li G."/>
            <person name="Viehrig K."/>
            <person name="Ye F."/>
            <person name="Su P."/>
            <person name="Kiefer A.F."/>
            <person name="Nichols A."/>
            <person name="Cepeda A.J."/>
            <person name="Yan W."/>
            <person name="Fan B."/>
            <person name="Jiang Y."/>
            <person name="Adhikari A."/>
            <person name="Zheng C.-J."/>
            <person name="Schuster L."/>
            <person name="Cowan T.M."/>
            <person name="Smanski M.J."/>
            <person name="Chevrette M.G."/>
            <person name="De Carvalho L.P.S."/>
            <person name="Shen B."/>
        </authorList>
    </citation>
    <scope>NUCLEOTIDE SEQUENCE [LARGE SCALE GENOMIC DNA]</scope>
    <source>
        <strain evidence="1 2">NPDC004119</strain>
    </source>
</reference>
<name>A0ABW6PFV0_9NOCA</name>
<evidence type="ECO:0000313" key="2">
    <source>
        <dbReference type="Proteomes" id="UP001601442"/>
    </source>
</evidence>
<dbReference type="RefSeq" id="WP_387402038.1">
    <property type="nucleotide sequence ID" value="NZ_JBIAMT010000016.1"/>
</dbReference>
<keyword evidence="2" id="KW-1185">Reference proteome</keyword>
<proteinExistence type="predicted"/>
<dbReference type="SUPFAM" id="SSF55729">
    <property type="entry name" value="Acyl-CoA N-acyltransferases (Nat)"/>
    <property type="match status" value="1"/>
</dbReference>
<dbReference type="GO" id="GO:0016746">
    <property type="term" value="F:acyltransferase activity"/>
    <property type="evidence" value="ECO:0007669"/>
    <property type="project" value="UniProtKB-KW"/>
</dbReference>
<organism evidence="1 2">
    <name type="scientific">Nocardia aobensis</name>
    <dbReference type="NCBI Taxonomy" id="257277"/>
    <lineage>
        <taxon>Bacteria</taxon>
        <taxon>Bacillati</taxon>
        <taxon>Actinomycetota</taxon>
        <taxon>Actinomycetes</taxon>
        <taxon>Mycobacteriales</taxon>
        <taxon>Nocardiaceae</taxon>
        <taxon>Nocardia</taxon>
    </lineage>
</organism>
<dbReference type="EMBL" id="JBIAMT010000016">
    <property type="protein sequence ID" value="MFF0501967.1"/>
    <property type="molecule type" value="Genomic_DNA"/>
</dbReference>
<keyword evidence="1" id="KW-0012">Acyltransferase</keyword>
<comment type="caution">
    <text evidence="1">The sequence shown here is derived from an EMBL/GenBank/DDBJ whole genome shotgun (WGS) entry which is preliminary data.</text>
</comment>
<dbReference type="Gene3D" id="3.40.630.30">
    <property type="match status" value="1"/>
</dbReference>
<evidence type="ECO:0000313" key="1">
    <source>
        <dbReference type="EMBL" id="MFF0501967.1"/>
    </source>
</evidence>
<dbReference type="InterPro" id="IPR016181">
    <property type="entry name" value="Acyl_CoA_acyltransferase"/>
</dbReference>
<gene>
    <name evidence="1" type="ORF">ACFYU5_36695</name>
</gene>
<accession>A0ABW6PFV0</accession>
<protein>
    <submittedName>
        <fullName evidence="1">GNAT family N-acetyltransferase</fullName>
        <ecNumber evidence="1">2.3.-.-</ecNumber>
    </submittedName>
</protein>
<sequence>MLCLTLLWTSGAVSPSGNRRLSMHSWVAYDNTRPVAFLAAELLARWDPPENFCPTDAYIRSSKPTMSFSTLVDPELWGNGYATTAKIAGAQHPSAAFAETFHASIRADNTRSLRAIAKVPGAQLIGTAGEGGYEWKHFHWCPEFHHLD</sequence>
<dbReference type="EC" id="2.3.-.-" evidence="1"/>
<keyword evidence="1" id="KW-0808">Transferase</keyword>
<dbReference type="Proteomes" id="UP001601442">
    <property type="component" value="Unassembled WGS sequence"/>
</dbReference>